<evidence type="ECO:0000256" key="8">
    <source>
        <dbReference type="ARBA" id="ARBA00048679"/>
    </source>
</evidence>
<evidence type="ECO:0000256" key="5">
    <source>
        <dbReference type="ARBA" id="ARBA00022777"/>
    </source>
</evidence>
<name>A0AAN6ZM34_9PEZI</name>
<evidence type="ECO:0000256" key="6">
    <source>
        <dbReference type="ARBA" id="ARBA00022840"/>
    </source>
</evidence>
<proteinExistence type="predicted"/>
<organism evidence="11 12">
    <name type="scientific">Dichotomopilus funicola</name>
    <dbReference type="NCBI Taxonomy" id="1934379"/>
    <lineage>
        <taxon>Eukaryota</taxon>
        <taxon>Fungi</taxon>
        <taxon>Dikarya</taxon>
        <taxon>Ascomycota</taxon>
        <taxon>Pezizomycotina</taxon>
        <taxon>Sordariomycetes</taxon>
        <taxon>Sordariomycetidae</taxon>
        <taxon>Sordariales</taxon>
        <taxon>Chaetomiaceae</taxon>
        <taxon>Dichotomopilus</taxon>
    </lineage>
</organism>
<dbReference type="PANTHER" id="PTHR43671:SF98">
    <property type="entry name" value="SERINE_THREONINE-PROTEIN KINASE NEK11"/>
    <property type="match status" value="1"/>
</dbReference>
<sequence>MQYQAGPPKEAPKKTFVRDIRDDDTKKYRLGKELGSGSYGDVFEAEKKVACKVQHVDSDYRMWAIQRELNVWQTACKGSKFVAQVFDASFSHADGAIRIYTELLAGGDTLALIRSLDKADLLHPVIVLGLSLHLAQGLSEMQARNILHRDIKTDNSLLTMKITPQMNKALWELTKTGTVSERLYHPLVEFWDQFSTNDRLAVWTDFGVSRVETDMKERSTYSMVPDARWTPGTSAPELFFNNHQSLQADIYSFGKFPRIHSVYSSKLQELVDWCMQFELEDRPAAGEIIVELSKLWTAKNNEVKAVFNAHKDFRDRVAWQQSFLRQEALQRRVAAEAMARDQAAAKERERALEAWNELQREQKRIEAQQQQSGNSRRGQFTKEDRAKHL</sequence>
<dbReference type="GeneID" id="87813942"/>
<dbReference type="EMBL" id="MU853586">
    <property type="protein sequence ID" value="KAK4143497.1"/>
    <property type="molecule type" value="Genomic_DNA"/>
</dbReference>
<comment type="catalytic activity">
    <reaction evidence="8">
        <text>L-seryl-[protein] + ATP = O-phospho-L-seryl-[protein] + ADP + H(+)</text>
        <dbReference type="Rhea" id="RHEA:17989"/>
        <dbReference type="Rhea" id="RHEA-COMP:9863"/>
        <dbReference type="Rhea" id="RHEA-COMP:11604"/>
        <dbReference type="ChEBI" id="CHEBI:15378"/>
        <dbReference type="ChEBI" id="CHEBI:29999"/>
        <dbReference type="ChEBI" id="CHEBI:30616"/>
        <dbReference type="ChEBI" id="CHEBI:83421"/>
        <dbReference type="ChEBI" id="CHEBI:456216"/>
        <dbReference type="EC" id="2.7.11.1"/>
    </reaction>
</comment>
<dbReference type="SMART" id="SM00220">
    <property type="entry name" value="S_TKc"/>
    <property type="match status" value="1"/>
</dbReference>
<accession>A0AAN6ZM34</accession>
<protein>
    <recommendedName>
        <fullName evidence="1">non-specific serine/threonine protein kinase</fullName>
        <ecNumber evidence="1">2.7.11.1</ecNumber>
    </recommendedName>
</protein>
<reference evidence="11" key="2">
    <citation type="submission" date="2023-05" db="EMBL/GenBank/DDBJ databases">
        <authorList>
            <consortium name="Lawrence Berkeley National Laboratory"/>
            <person name="Steindorff A."/>
            <person name="Hensen N."/>
            <person name="Bonometti L."/>
            <person name="Westerberg I."/>
            <person name="Brannstrom I.O."/>
            <person name="Guillou S."/>
            <person name="Cros-Aarteil S."/>
            <person name="Calhoun S."/>
            <person name="Haridas S."/>
            <person name="Kuo A."/>
            <person name="Mondo S."/>
            <person name="Pangilinan J."/>
            <person name="Riley R."/>
            <person name="Labutti K."/>
            <person name="Andreopoulos B."/>
            <person name="Lipzen A."/>
            <person name="Chen C."/>
            <person name="Yanf M."/>
            <person name="Daum C."/>
            <person name="Ng V."/>
            <person name="Clum A."/>
            <person name="Ohm R."/>
            <person name="Martin F."/>
            <person name="Silar P."/>
            <person name="Natvig D."/>
            <person name="Lalanne C."/>
            <person name="Gautier V."/>
            <person name="Ament-Velasquez S.L."/>
            <person name="Kruys A."/>
            <person name="Hutchinson M.I."/>
            <person name="Powell A.J."/>
            <person name="Barry K."/>
            <person name="Miller A.N."/>
            <person name="Grigoriev I.V."/>
            <person name="Debuchy R."/>
            <person name="Gladieux P."/>
            <person name="Thoren M.H."/>
            <person name="Johannesson H."/>
        </authorList>
    </citation>
    <scope>NUCLEOTIDE SEQUENCE</scope>
    <source>
        <strain evidence="11">CBS 141.50</strain>
    </source>
</reference>
<comment type="caution">
    <text evidence="11">The sequence shown here is derived from an EMBL/GenBank/DDBJ whole genome shotgun (WGS) entry which is preliminary data.</text>
</comment>
<dbReference type="Pfam" id="PF07714">
    <property type="entry name" value="PK_Tyr_Ser-Thr"/>
    <property type="match status" value="1"/>
</dbReference>
<comment type="catalytic activity">
    <reaction evidence="7">
        <text>L-threonyl-[protein] + ATP = O-phospho-L-threonyl-[protein] + ADP + H(+)</text>
        <dbReference type="Rhea" id="RHEA:46608"/>
        <dbReference type="Rhea" id="RHEA-COMP:11060"/>
        <dbReference type="Rhea" id="RHEA-COMP:11605"/>
        <dbReference type="ChEBI" id="CHEBI:15378"/>
        <dbReference type="ChEBI" id="CHEBI:30013"/>
        <dbReference type="ChEBI" id="CHEBI:30616"/>
        <dbReference type="ChEBI" id="CHEBI:61977"/>
        <dbReference type="ChEBI" id="CHEBI:456216"/>
        <dbReference type="EC" id="2.7.11.1"/>
    </reaction>
</comment>
<dbReference type="PROSITE" id="PS50011">
    <property type="entry name" value="PROTEIN_KINASE_DOM"/>
    <property type="match status" value="1"/>
</dbReference>
<evidence type="ECO:0000256" key="9">
    <source>
        <dbReference type="SAM" id="MobiDB-lite"/>
    </source>
</evidence>
<reference evidence="11" key="1">
    <citation type="journal article" date="2023" name="Mol. Phylogenet. Evol.">
        <title>Genome-scale phylogeny and comparative genomics of the fungal order Sordariales.</title>
        <authorList>
            <person name="Hensen N."/>
            <person name="Bonometti L."/>
            <person name="Westerberg I."/>
            <person name="Brannstrom I.O."/>
            <person name="Guillou S."/>
            <person name="Cros-Aarteil S."/>
            <person name="Calhoun S."/>
            <person name="Haridas S."/>
            <person name="Kuo A."/>
            <person name="Mondo S."/>
            <person name="Pangilinan J."/>
            <person name="Riley R."/>
            <person name="LaButti K."/>
            <person name="Andreopoulos B."/>
            <person name="Lipzen A."/>
            <person name="Chen C."/>
            <person name="Yan M."/>
            <person name="Daum C."/>
            <person name="Ng V."/>
            <person name="Clum A."/>
            <person name="Steindorff A."/>
            <person name="Ohm R.A."/>
            <person name="Martin F."/>
            <person name="Silar P."/>
            <person name="Natvig D.O."/>
            <person name="Lalanne C."/>
            <person name="Gautier V."/>
            <person name="Ament-Velasquez S.L."/>
            <person name="Kruys A."/>
            <person name="Hutchinson M.I."/>
            <person name="Powell A.J."/>
            <person name="Barry K."/>
            <person name="Miller A.N."/>
            <person name="Grigoriev I.V."/>
            <person name="Debuchy R."/>
            <person name="Gladieux P."/>
            <person name="Hiltunen Thoren M."/>
            <person name="Johannesson H."/>
        </authorList>
    </citation>
    <scope>NUCLEOTIDE SEQUENCE</scope>
    <source>
        <strain evidence="11">CBS 141.50</strain>
    </source>
</reference>
<dbReference type="CDD" id="cd00180">
    <property type="entry name" value="PKc"/>
    <property type="match status" value="1"/>
</dbReference>
<keyword evidence="6" id="KW-0067">ATP-binding</keyword>
<feature type="compositionally biased region" description="Low complexity" evidence="9">
    <location>
        <begin position="368"/>
        <end position="378"/>
    </location>
</feature>
<dbReference type="Proteomes" id="UP001302676">
    <property type="component" value="Unassembled WGS sequence"/>
</dbReference>
<dbReference type="RefSeq" id="XP_062636868.1">
    <property type="nucleotide sequence ID" value="XM_062777329.1"/>
</dbReference>
<dbReference type="Gene3D" id="1.10.510.10">
    <property type="entry name" value="Transferase(Phosphotransferase) domain 1"/>
    <property type="match status" value="2"/>
</dbReference>
<evidence type="ECO:0000256" key="4">
    <source>
        <dbReference type="ARBA" id="ARBA00022741"/>
    </source>
</evidence>
<keyword evidence="2" id="KW-0723">Serine/threonine-protein kinase</keyword>
<dbReference type="AlphaFoldDB" id="A0AAN6ZM34"/>
<keyword evidence="12" id="KW-1185">Reference proteome</keyword>
<evidence type="ECO:0000256" key="3">
    <source>
        <dbReference type="ARBA" id="ARBA00022679"/>
    </source>
</evidence>
<gene>
    <name evidence="11" type="ORF">C8A04DRAFT_12406</name>
</gene>
<dbReference type="SUPFAM" id="SSF56112">
    <property type="entry name" value="Protein kinase-like (PK-like)"/>
    <property type="match status" value="1"/>
</dbReference>
<feature type="domain" description="Protein kinase" evidence="10">
    <location>
        <begin position="28"/>
        <end position="297"/>
    </location>
</feature>
<evidence type="ECO:0000313" key="12">
    <source>
        <dbReference type="Proteomes" id="UP001302676"/>
    </source>
</evidence>
<evidence type="ECO:0000256" key="1">
    <source>
        <dbReference type="ARBA" id="ARBA00012513"/>
    </source>
</evidence>
<evidence type="ECO:0000256" key="7">
    <source>
        <dbReference type="ARBA" id="ARBA00047899"/>
    </source>
</evidence>
<dbReference type="GO" id="GO:0004674">
    <property type="term" value="F:protein serine/threonine kinase activity"/>
    <property type="evidence" value="ECO:0007669"/>
    <property type="project" value="UniProtKB-KW"/>
</dbReference>
<dbReference type="InterPro" id="IPR050660">
    <property type="entry name" value="NEK_Ser/Thr_kinase"/>
</dbReference>
<dbReference type="InterPro" id="IPR001245">
    <property type="entry name" value="Ser-Thr/Tyr_kinase_cat_dom"/>
</dbReference>
<evidence type="ECO:0000313" key="11">
    <source>
        <dbReference type="EMBL" id="KAK4143497.1"/>
    </source>
</evidence>
<dbReference type="EC" id="2.7.11.1" evidence="1"/>
<evidence type="ECO:0000256" key="2">
    <source>
        <dbReference type="ARBA" id="ARBA00022527"/>
    </source>
</evidence>
<dbReference type="PANTHER" id="PTHR43671">
    <property type="entry name" value="SERINE/THREONINE-PROTEIN KINASE NEK"/>
    <property type="match status" value="1"/>
</dbReference>
<feature type="non-terminal residue" evidence="11">
    <location>
        <position position="389"/>
    </location>
</feature>
<evidence type="ECO:0000259" key="10">
    <source>
        <dbReference type="PROSITE" id="PS50011"/>
    </source>
</evidence>
<keyword evidence="5 11" id="KW-0418">Kinase</keyword>
<feature type="region of interest" description="Disordered" evidence="9">
    <location>
        <begin position="363"/>
        <end position="389"/>
    </location>
</feature>
<dbReference type="GO" id="GO:0005524">
    <property type="term" value="F:ATP binding"/>
    <property type="evidence" value="ECO:0007669"/>
    <property type="project" value="UniProtKB-KW"/>
</dbReference>
<dbReference type="InterPro" id="IPR011009">
    <property type="entry name" value="Kinase-like_dom_sf"/>
</dbReference>
<keyword evidence="4" id="KW-0547">Nucleotide-binding</keyword>
<keyword evidence="3" id="KW-0808">Transferase</keyword>
<dbReference type="InterPro" id="IPR000719">
    <property type="entry name" value="Prot_kinase_dom"/>
</dbReference>
<feature type="compositionally biased region" description="Basic and acidic residues" evidence="9">
    <location>
        <begin position="380"/>
        <end position="389"/>
    </location>
</feature>